<evidence type="ECO:0000313" key="3">
    <source>
        <dbReference type="Proteomes" id="UP000788993"/>
    </source>
</evidence>
<name>A0A9P8P3I1_9ASCO</name>
<dbReference type="AlphaFoldDB" id="A0A9P8P3I1"/>
<feature type="region of interest" description="Disordered" evidence="1">
    <location>
        <begin position="1"/>
        <end position="29"/>
    </location>
</feature>
<reference evidence="2" key="2">
    <citation type="submission" date="2021-01" db="EMBL/GenBank/DDBJ databases">
        <authorList>
            <person name="Schikora-Tamarit M.A."/>
        </authorList>
    </citation>
    <scope>NUCLEOTIDE SEQUENCE</scope>
    <source>
        <strain evidence="2">NCAIM Y.01608</strain>
    </source>
</reference>
<dbReference type="EMBL" id="JAEUBD010001178">
    <property type="protein sequence ID" value="KAH3664888.1"/>
    <property type="molecule type" value="Genomic_DNA"/>
</dbReference>
<gene>
    <name evidence="2" type="ORF">OGATHE_003703</name>
</gene>
<feature type="compositionally biased region" description="Polar residues" evidence="1">
    <location>
        <begin position="13"/>
        <end position="27"/>
    </location>
</feature>
<keyword evidence="3" id="KW-1185">Reference proteome</keyword>
<evidence type="ECO:0000256" key="1">
    <source>
        <dbReference type="SAM" id="MobiDB-lite"/>
    </source>
</evidence>
<reference evidence="2" key="1">
    <citation type="journal article" date="2021" name="Open Biol.">
        <title>Shared evolutionary footprints suggest mitochondrial oxidative damage underlies multiple complex I losses in fungi.</title>
        <authorList>
            <person name="Schikora-Tamarit M.A."/>
            <person name="Marcet-Houben M."/>
            <person name="Nosek J."/>
            <person name="Gabaldon T."/>
        </authorList>
    </citation>
    <scope>NUCLEOTIDE SEQUENCE</scope>
    <source>
        <strain evidence="2">NCAIM Y.01608</strain>
    </source>
</reference>
<sequence length="86" mass="9461">MSACNSHACHIANSESDSNNQPYQFQPGTPFEPFEMGIMFGIDEVQADVADCPQKIEHNEDTHKGQVNGVILGVLETRNEKDGKRG</sequence>
<evidence type="ECO:0000313" key="2">
    <source>
        <dbReference type="EMBL" id="KAH3664888.1"/>
    </source>
</evidence>
<dbReference type="Proteomes" id="UP000788993">
    <property type="component" value="Unassembled WGS sequence"/>
</dbReference>
<organism evidence="2 3">
    <name type="scientific">Ogataea polymorpha</name>
    <dbReference type="NCBI Taxonomy" id="460523"/>
    <lineage>
        <taxon>Eukaryota</taxon>
        <taxon>Fungi</taxon>
        <taxon>Dikarya</taxon>
        <taxon>Ascomycota</taxon>
        <taxon>Saccharomycotina</taxon>
        <taxon>Pichiomycetes</taxon>
        <taxon>Pichiales</taxon>
        <taxon>Pichiaceae</taxon>
        <taxon>Ogataea</taxon>
    </lineage>
</organism>
<accession>A0A9P8P3I1</accession>
<protein>
    <submittedName>
        <fullName evidence="2">Uncharacterized protein</fullName>
    </submittedName>
</protein>
<proteinExistence type="predicted"/>
<comment type="caution">
    <text evidence="2">The sequence shown here is derived from an EMBL/GenBank/DDBJ whole genome shotgun (WGS) entry which is preliminary data.</text>
</comment>